<dbReference type="OrthoDB" id="4062651at2759"/>
<dbReference type="InterPro" id="IPR013320">
    <property type="entry name" value="ConA-like_dom_sf"/>
</dbReference>
<dbReference type="InterPro" id="IPR001220">
    <property type="entry name" value="Legume_lectin_dom"/>
</dbReference>
<reference evidence="6" key="1">
    <citation type="journal article" date="2023" name="Plant J.">
        <title>The genome of the king protea, Protea cynaroides.</title>
        <authorList>
            <person name="Chang J."/>
            <person name="Duong T.A."/>
            <person name="Schoeman C."/>
            <person name="Ma X."/>
            <person name="Roodt D."/>
            <person name="Barker N."/>
            <person name="Li Z."/>
            <person name="Van de Peer Y."/>
            <person name="Mizrachi E."/>
        </authorList>
    </citation>
    <scope>NUCLEOTIDE SEQUENCE</scope>
    <source>
        <tissue evidence="6">Young leaves</tissue>
    </source>
</reference>
<evidence type="ECO:0000256" key="1">
    <source>
        <dbReference type="ARBA" id="ARBA00007606"/>
    </source>
</evidence>
<keyword evidence="3" id="KW-1133">Transmembrane helix</keyword>
<keyword evidence="2" id="KW-0430">Lectin</keyword>
<feature type="domain" description="Legume lectin" evidence="5">
    <location>
        <begin position="182"/>
        <end position="307"/>
    </location>
</feature>
<organism evidence="6 7">
    <name type="scientific">Protea cynaroides</name>
    <dbReference type="NCBI Taxonomy" id="273540"/>
    <lineage>
        <taxon>Eukaryota</taxon>
        <taxon>Viridiplantae</taxon>
        <taxon>Streptophyta</taxon>
        <taxon>Embryophyta</taxon>
        <taxon>Tracheophyta</taxon>
        <taxon>Spermatophyta</taxon>
        <taxon>Magnoliopsida</taxon>
        <taxon>Proteales</taxon>
        <taxon>Proteaceae</taxon>
        <taxon>Protea</taxon>
    </lineage>
</organism>
<dbReference type="CDD" id="cd06899">
    <property type="entry name" value="lectin_legume_LecRK_Arcelin_ConA"/>
    <property type="match status" value="1"/>
</dbReference>
<dbReference type="InterPro" id="IPR050258">
    <property type="entry name" value="Leguminous_Lectin"/>
</dbReference>
<protein>
    <recommendedName>
        <fullName evidence="5">Legume lectin domain-containing protein</fullName>
    </recommendedName>
</protein>
<feature type="domain" description="Legume lectin" evidence="5">
    <location>
        <begin position="28"/>
        <end position="118"/>
    </location>
</feature>
<keyword evidence="3" id="KW-0812">Transmembrane</keyword>
<feature type="chain" id="PRO_5040279173" description="Legume lectin domain-containing protein" evidence="4">
    <location>
        <begin position="28"/>
        <end position="351"/>
    </location>
</feature>
<evidence type="ECO:0000259" key="5">
    <source>
        <dbReference type="Pfam" id="PF00139"/>
    </source>
</evidence>
<dbReference type="PANTHER" id="PTHR32401:SF49">
    <property type="entry name" value="OS10G0129200 PROTEIN"/>
    <property type="match status" value="1"/>
</dbReference>
<gene>
    <name evidence="6" type="ORF">NE237_031412</name>
</gene>
<evidence type="ECO:0000256" key="3">
    <source>
        <dbReference type="SAM" id="Phobius"/>
    </source>
</evidence>
<keyword evidence="4" id="KW-0732">Signal</keyword>
<dbReference type="GO" id="GO:0030246">
    <property type="term" value="F:carbohydrate binding"/>
    <property type="evidence" value="ECO:0007669"/>
    <property type="project" value="UniProtKB-KW"/>
</dbReference>
<proteinExistence type="inferred from homology"/>
<dbReference type="AlphaFoldDB" id="A0A9Q0R236"/>
<comment type="similarity">
    <text evidence="1">Belongs to the leguminous lectin family.</text>
</comment>
<dbReference type="Proteomes" id="UP001141806">
    <property type="component" value="Unassembled WGS sequence"/>
</dbReference>
<evidence type="ECO:0000256" key="4">
    <source>
        <dbReference type="SAM" id="SignalP"/>
    </source>
</evidence>
<feature type="transmembrane region" description="Helical" evidence="3">
    <location>
        <begin position="312"/>
        <end position="334"/>
    </location>
</feature>
<sequence length="351" mass="38543">MASYNSRELLLLSIALLFLIIIPSATSISFEFPKFNRNTSEISLQGNATISKGAIQVTGYPLSRSRIGLASYTKLVPLWDRETRKLTDFTTHFYFNISPNQYFYGDRLAFFFAPRDSSLPLNPTTILRSEIYNFASNGYIYNSTSNGNNYNSTSNGYIYNSTSNGGIYNSTSNGENYNSISNGTDNQIFAIDFIAVNTSCESSVVNNSGTYSVEVCVPYDSSTIAGGRKANVWISYNSSNQNLSIFFTYAANPIFHGNSTLSYPIDLRKYLPDQVNVGFAASMGTNVVSLSVLSWEFNSTLNIPARDELRKMLLMVAIPAGGGIAVIGIVLFILPKNRNGTRKEGSSLPDG</sequence>
<name>A0A9Q0R236_9MAGN</name>
<evidence type="ECO:0000313" key="7">
    <source>
        <dbReference type="Proteomes" id="UP001141806"/>
    </source>
</evidence>
<evidence type="ECO:0000256" key="2">
    <source>
        <dbReference type="ARBA" id="ARBA00022734"/>
    </source>
</evidence>
<accession>A0A9Q0R236</accession>
<feature type="signal peptide" evidence="4">
    <location>
        <begin position="1"/>
        <end position="27"/>
    </location>
</feature>
<evidence type="ECO:0000313" key="6">
    <source>
        <dbReference type="EMBL" id="KAJ4980575.1"/>
    </source>
</evidence>
<dbReference type="PANTHER" id="PTHR32401">
    <property type="entry name" value="CONCANAVALIN A-LIKE LECTIN FAMILY PROTEIN"/>
    <property type="match status" value="1"/>
</dbReference>
<dbReference type="EMBL" id="JAMYWD010000001">
    <property type="protein sequence ID" value="KAJ4980575.1"/>
    <property type="molecule type" value="Genomic_DNA"/>
</dbReference>
<keyword evidence="3" id="KW-0472">Membrane</keyword>
<dbReference type="Gene3D" id="2.60.120.200">
    <property type="match status" value="2"/>
</dbReference>
<dbReference type="Pfam" id="PF00139">
    <property type="entry name" value="Lectin_legB"/>
    <property type="match status" value="2"/>
</dbReference>
<comment type="caution">
    <text evidence="6">The sequence shown here is derived from an EMBL/GenBank/DDBJ whole genome shotgun (WGS) entry which is preliminary data.</text>
</comment>
<keyword evidence="7" id="KW-1185">Reference proteome</keyword>
<dbReference type="SUPFAM" id="SSF49899">
    <property type="entry name" value="Concanavalin A-like lectins/glucanases"/>
    <property type="match status" value="1"/>
</dbReference>